<dbReference type="Gene3D" id="3.30.200.20">
    <property type="entry name" value="Phosphorylase Kinase, domain 1"/>
    <property type="match status" value="1"/>
</dbReference>
<evidence type="ECO:0000256" key="7">
    <source>
        <dbReference type="ARBA" id="ARBA00022840"/>
    </source>
</evidence>
<evidence type="ECO:0000256" key="12">
    <source>
        <dbReference type="PIRSR" id="PIRSR000706-2"/>
    </source>
</evidence>
<keyword evidence="12" id="KW-0479">Metal-binding</keyword>
<keyword evidence="8 10" id="KW-0046">Antibiotic resistance</keyword>
<dbReference type="PANTHER" id="PTHR21310:SF41">
    <property type="entry name" value="3'-PHOSPHOTRANSFERASE, PUTATIVE-RELATED"/>
    <property type="match status" value="1"/>
</dbReference>
<evidence type="ECO:0000256" key="9">
    <source>
        <dbReference type="ARBA" id="ARBA00048925"/>
    </source>
</evidence>
<feature type="domain" description="Aminoglycoside phosphotransferase" evidence="13">
    <location>
        <begin position="22"/>
        <end position="245"/>
    </location>
</feature>
<evidence type="ECO:0000259" key="13">
    <source>
        <dbReference type="Pfam" id="PF01636"/>
    </source>
</evidence>
<dbReference type="SUPFAM" id="SSF56112">
    <property type="entry name" value="Protein kinase-like (PK-like)"/>
    <property type="match status" value="1"/>
</dbReference>
<dbReference type="GO" id="GO:0008910">
    <property type="term" value="F:kanamycin kinase activity"/>
    <property type="evidence" value="ECO:0007669"/>
    <property type="project" value="UniProtKB-EC"/>
</dbReference>
<evidence type="ECO:0000256" key="3">
    <source>
        <dbReference type="ARBA" id="ARBA00017903"/>
    </source>
</evidence>
<dbReference type="InterPro" id="IPR002575">
    <property type="entry name" value="Aminoglycoside_PTrfase"/>
</dbReference>
<feature type="binding site" evidence="12">
    <location>
        <position position="190"/>
    </location>
    <ligand>
        <name>Mg(2+)</name>
        <dbReference type="ChEBI" id="CHEBI:18420"/>
    </ligand>
</feature>
<keyword evidence="12" id="KW-0460">Magnesium</keyword>
<dbReference type="InterPro" id="IPR051678">
    <property type="entry name" value="AGP_Transferase"/>
</dbReference>
<accession>A0AAJ5VXB4</accession>
<dbReference type="PIRSF" id="PIRSF000706">
    <property type="entry name" value="Kanamycin_kin"/>
    <property type="match status" value="1"/>
</dbReference>
<keyword evidence="7 10" id="KW-0067">ATP-binding</keyword>
<dbReference type="GO" id="GO:0046872">
    <property type="term" value="F:metal ion binding"/>
    <property type="evidence" value="ECO:0007669"/>
    <property type="project" value="UniProtKB-KW"/>
</dbReference>
<dbReference type="InterPro" id="IPR024165">
    <property type="entry name" value="Kan/Strep_kinase"/>
</dbReference>
<evidence type="ECO:0000313" key="15">
    <source>
        <dbReference type="Proteomes" id="UP001217476"/>
    </source>
</evidence>
<keyword evidence="5 10" id="KW-0547">Nucleotide-binding</keyword>
<gene>
    <name evidence="14" type="ORF">P0Y65_07565</name>
</gene>
<dbReference type="PANTHER" id="PTHR21310">
    <property type="entry name" value="AMINOGLYCOSIDE PHOSPHOTRANSFERASE-RELATED-RELATED"/>
    <property type="match status" value="1"/>
</dbReference>
<evidence type="ECO:0000256" key="6">
    <source>
        <dbReference type="ARBA" id="ARBA00022777"/>
    </source>
</evidence>
<proteinExistence type="inferred from homology"/>
<protein>
    <recommendedName>
        <fullName evidence="3">Aminoglycoside 3'-phosphotransferase</fullName>
        <ecNumber evidence="2">2.7.1.95</ecNumber>
    </recommendedName>
</protein>
<dbReference type="CDD" id="cd05150">
    <property type="entry name" value="APH"/>
    <property type="match status" value="1"/>
</dbReference>
<evidence type="ECO:0000256" key="8">
    <source>
        <dbReference type="ARBA" id="ARBA00023251"/>
    </source>
</evidence>
<feature type="binding site" evidence="12">
    <location>
        <position position="203"/>
    </location>
    <ligand>
        <name>Mg(2+)</name>
        <dbReference type="ChEBI" id="CHEBI:18420"/>
    </ligand>
</feature>
<dbReference type="Gene3D" id="3.90.1200.10">
    <property type="match status" value="1"/>
</dbReference>
<dbReference type="AlphaFoldDB" id="A0AAJ5VXB4"/>
<comment type="similarity">
    <text evidence="1 10">Belongs to the aminoglycoside phosphotransferase family.</text>
</comment>
<dbReference type="GO" id="GO:0005524">
    <property type="term" value="F:ATP binding"/>
    <property type="evidence" value="ECO:0007669"/>
    <property type="project" value="UniProtKB-KW"/>
</dbReference>
<feature type="active site" description="Proton acceptor" evidence="11">
    <location>
        <position position="185"/>
    </location>
</feature>
<evidence type="ECO:0000256" key="10">
    <source>
        <dbReference type="PIRNR" id="PIRNR000706"/>
    </source>
</evidence>
<evidence type="ECO:0000256" key="5">
    <source>
        <dbReference type="ARBA" id="ARBA00022741"/>
    </source>
</evidence>
<name>A0AAJ5VXB4_9HYPH</name>
<dbReference type="GO" id="GO:0046677">
    <property type="term" value="P:response to antibiotic"/>
    <property type="evidence" value="ECO:0007669"/>
    <property type="project" value="UniProtKB-KW"/>
</dbReference>
<dbReference type="Proteomes" id="UP001217476">
    <property type="component" value="Chromosome"/>
</dbReference>
<evidence type="ECO:0000256" key="2">
    <source>
        <dbReference type="ARBA" id="ARBA00012193"/>
    </source>
</evidence>
<evidence type="ECO:0000256" key="4">
    <source>
        <dbReference type="ARBA" id="ARBA00022679"/>
    </source>
</evidence>
<sequence length="258" mass="28366">MTDMIDEDIVLPARLAGLGDRTPITLGKSGASVWRISGGEALFLKSEPNHALAELPGEARRLGWLVGTGIAAPVVKDFFEADGRNWLLMTALPGSDLTQWTDRPEVIVHVLATSLRQLHALDIASCPFDHRLNKRLEVGAANAAAGLVDESDFDTNHIGWTTRQVLDWLLANQPKTNDLVVTHGDVSLPNIMARDGRFSGFIDCGRLGVADRWQDLAIACRSLKYNCGPEHVAPFLAAYGATWDQQRYDYFNALDELF</sequence>
<dbReference type="EMBL" id="CP119312">
    <property type="protein sequence ID" value="WEK06102.1"/>
    <property type="molecule type" value="Genomic_DNA"/>
</dbReference>
<organism evidence="14 15">
    <name type="scientific">Candidatus Devosia phytovorans</name>
    <dbReference type="NCBI Taxonomy" id="3121372"/>
    <lineage>
        <taxon>Bacteria</taxon>
        <taxon>Pseudomonadati</taxon>
        <taxon>Pseudomonadota</taxon>
        <taxon>Alphaproteobacteria</taxon>
        <taxon>Hyphomicrobiales</taxon>
        <taxon>Devosiaceae</taxon>
        <taxon>Devosia</taxon>
    </lineage>
</organism>
<evidence type="ECO:0000256" key="11">
    <source>
        <dbReference type="PIRSR" id="PIRSR000706-1"/>
    </source>
</evidence>
<reference evidence="14" key="1">
    <citation type="submission" date="2023-03" db="EMBL/GenBank/DDBJ databases">
        <title>Andean soil-derived lignocellulolytic bacterial consortium as a source of novel taxa and putative plastic-active enzymes.</title>
        <authorList>
            <person name="Diaz-Garcia L."/>
            <person name="Chuvochina M."/>
            <person name="Feuerriegel G."/>
            <person name="Bunk B."/>
            <person name="Sproer C."/>
            <person name="Streit W.R."/>
            <person name="Rodriguez L.M."/>
            <person name="Overmann J."/>
            <person name="Jimenez D.J."/>
        </authorList>
    </citation>
    <scope>NUCLEOTIDE SEQUENCE</scope>
    <source>
        <strain evidence="14">MAG 4196</strain>
    </source>
</reference>
<dbReference type="InterPro" id="IPR011009">
    <property type="entry name" value="Kinase-like_dom_sf"/>
</dbReference>
<evidence type="ECO:0000313" key="14">
    <source>
        <dbReference type="EMBL" id="WEK06102.1"/>
    </source>
</evidence>
<dbReference type="NCBIfam" id="NF033068">
    <property type="entry name" value="APH_3p"/>
    <property type="match status" value="1"/>
</dbReference>
<keyword evidence="6 10" id="KW-0418">Kinase</keyword>
<keyword evidence="4 10" id="KW-0808">Transferase</keyword>
<dbReference type="Pfam" id="PF01636">
    <property type="entry name" value="APH"/>
    <property type="match status" value="1"/>
</dbReference>
<comment type="catalytic activity">
    <reaction evidence="9">
        <text>kanamycin A + ATP = kanamycin 3'-phosphate + ADP + H(+)</text>
        <dbReference type="Rhea" id="RHEA:24256"/>
        <dbReference type="ChEBI" id="CHEBI:15378"/>
        <dbReference type="ChEBI" id="CHEBI:30616"/>
        <dbReference type="ChEBI" id="CHEBI:57909"/>
        <dbReference type="ChEBI" id="CHEBI:58214"/>
        <dbReference type="ChEBI" id="CHEBI:456216"/>
        <dbReference type="EC" id="2.7.1.95"/>
    </reaction>
</comment>
<dbReference type="EC" id="2.7.1.95" evidence="2"/>
<evidence type="ECO:0000256" key="1">
    <source>
        <dbReference type="ARBA" id="ARBA00006219"/>
    </source>
</evidence>